<evidence type="ECO:0000256" key="1">
    <source>
        <dbReference type="SAM" id="Coils"/>
    </source>
</evidence>
<dbReference type="GeneID" id="39988523"/>
<proteinExistence type="predicted"/>
<dbReference type="AlphaFoldDB" id="A0A1X0NMJ5"/>
<organism evidence="3 4">
    <name type="scientific">Trypanosoma theileri</name>
    <dbReference type="NCBI Taxonomy" id="67003"/>
    <lineage>
        <taxon>Eukaryota</taxon>
        <taxon>Discoba</taxon>
        <taxon>Euglenozoa</taxon>
        <taxon>Kinetoplastea</taxon>
        <taxon>Metakinetoplastina</taxon>
        <taxon>Trypanosomatida</taxon>
        <taxon>Trypanosomatidae</taxon>
        <taxon>Trypanosoma</taxon>
    </lineage>
</organism>
<feature type="compositionally biased region" description="Basic and acidic residues" evidence="2">
    <location>
        <begin position="1090"/>
        <end position="1099"/>
    </location>
</feature>
<dbReference type="Proteomes" id="UP000192257">
    <property type="component" value="Unassembled WGS sequence"/>
</dbReference>
<comment type="caution">
    <text evidence="3">The sequence shown here is derived from an EMBL/GenBank/DDBJ whole genome shotgun (WGS) entry which is preliminary data.</text>
</comment>
<feature type="coiled-coil region" evidence="1">
    <location>
        <begin position="345"/>
        <end position="386"/>
    </location>
</feature>
<keyword evidence="1" id="KW-0175">Coiled coil</keyword>
<evidence type="ECO:0000313" key="4">
    <source>
        <dbReference type="Proteomes" id="UP000192257"/>
    </source>
</evidence>
<feature type="compositionally biased region" description="Acidic residues" evidence="2">
    <location>
        <begin position="1113"/>
        <end position="1123"/>
    </location>
</feature>
<keyword evidence="4" id="KW-1185">Reference proteome</keyword>
<feature type="compositionally biased region" description="Basic and acidic residues" evidence="2">
    <location>
        <begin position="1129"/>
        <end position="1151"/>
    </location>
</feature>
<sequence>MSNFSREATKLLHVAEDALSGRRNAASLQQAIAAEAPWESFRPAAERYKNNDIEYGLPGNHHVVVELQRQLHVAMSEINNLRCELMAERESRSQTLTSLGRRWKEEVMVELRAADHQSRRAISEMEANMLQRLKEEATTRTVMQRQLEEVLRSSKVRDRSQFDHQEHIQEQLDGLRERLEAAVAECGIVRVESAQQLEKERASLSQRLDAELLRYVDMRRDDQREREALRQQLKTDIVNFGSQVRELVDEAWRTHGSTLERTLREPLDAFSRQMGRHEEIVSAMDAKIHDCTATCRAELRLQTASLQERVAAVEATAAVTASRVDRAERKADAAHDTAGRTNANVDVARDVAERAAAQAQRATERAQRMEDTVQDRYARLQQLEGQLASIATAEKLRSEIEAVRRAALRAESGVDALRQVCERDEQLVEQTRRAVDGYSDRISGCEQLTHRLRAAVETVEGRMPPLLQRLTALEEAREGAAVGTAHVDDTLLLLQQRVQVLEGGVRSVGERLEQWRRDVNNNAQTLAARVESVSELTLRSETNSAAARADVDRMDRRVTQLESQTSQMAADCHSLRGAVDDHAKDTATLSSRLQQVGDWQEQREARFETLLSETGMQNVTAVEQSVNRLDAKLQRDVRRLETNLRERTAALESLVEEKISTLQERLGRSQTPQSETMLQALARDMEIYQSKVESLNKSLTMMDDSMEQTRREYVLMHDWNMLRKTVSALESKLRSVQEDTALQQQTDDEVQIKLRDVEGEQRRQRHLLQQLQENLMMVRTEVRDFASPILTKQFSRIKAEEEFIPTRVKVVTEKEALAPTTTRTTTTTPVPAVQATSVSDTGTTVERFSGGSVMAHSVEYHEVRSSNTAAIETQGSEAGTTKTTTTTSKTTSNTHPRTSSTEVMLLGDRNESPDAHVIPQSLEDSRGVEEQPESSTTTPITRRTMGSHRVDSLSQDEVSGRRLVSAWGGMRSSDSIVTPNAREPERTAEDTTTSSKKNSSPDDETHGENVKANEDRALVGLHASLMNPPQESSSSTASAEKLPTRRGIPTMWRQTGSSYDTASEETITAVTPLAVQKKSTTSESPATPVKDTEVSKVPEEETQPAKKTTAWYDDWDDTSESEEGNVPSEQDKTKQEEEKRKEGEVEVRDANVMRTPGGGSDIYATPRKMFVTAASTFQEEEVEIPRHGTGTSTGSSSGESEMRKTQQAPMKRFTSFDDSTSEEEN</sequence>
<reference evidence="3 4" key="1">
    <citation type="submission" date="2017-03" db="EMBL/GenBank/DDBJ databases">
        <title>An alternative strategy for trypanosome survival in the mammalian bloodstream revealed through genome and transcriptome analysis of the ubiquitous bovine parasite Trypanosoma (Megatrypanum) theileri.</title>
        <authorList>
            <person name="Kelly S."/>
            <person name="Ivens A."/>
            <person name="Mott A."/>
            <person name="O'Neill E."/>
            <person name="Emms D."/>
            <person name="Macleod O."/>
            <person name="Voorheis P."/>
            <person name="Matthews J."/>
            <person name="Matthews K."/>
            <person name="Carrington M."/>
        </authorList>
    </citation>
    <scope>NUCLEOTIDE SEQUENCE [LARGE SCALE GENOMIC DNA]</scope>
    <source>
        <strain evidence="3">Edinburgh</strain>
    </source>
</reference>
<feature type="compositionally biased region" description="Polar residues" evidence="2">
    <location>
        <begin position="1052"/>
        <end position="1069"/>
    </location>
</feature>
<protein>
    <submittedName>
        <fullName evidence="3">Uncharacterized protein</fullName>
    </submittedName>
</protein>
<feature type="region of interest" description="Disordered" evidence="2">
    <location>
        <begin position="1025"/>
        <end position="1225"/>
    </location>
</feature>
<feature type="compositionally biased region" description="Low complexity" evidence="2">
    <location>
        <begin position="880"/>
        <end position="894"/>
    </location>
</feature>
<feature type="compositionally biased region" description="Polar residues" evidence="2">
    <location>
        <begin position="1027"/>
        <end position="1038"/>
    </location>
</feature>
<dbReference type="STRING" id="67003.A0A1X0NMJ5"/>
<accession>A0A1X0NMJ5</accession>
<dbReference type="VEuPathDB" id="TriTrypDB:TM35_000321160"/>
<feature type="compositionally biased region" description="Basic and acidic residues" evidence="2">
    <location>
        <begin position="999"/>
        <end position="1010"/>
    </location>
</feature>
<feature type="compositionally biased region" description="Polar residues" evidence="2">
    <location>
        <begin position="869"/>
        <end position="879"/>
    </location>
</feature>
<feature type="compositionally biased region" description="Low complexity" evidence="2">
    <location>
        <begin position="1188"/>
        <end position="1199"/>
    </location>
</feature>
<gene>
    <name evidence="3" type="ORF">TM35_000321160</name>
</gene>
<dbReference type="EMBL" id="NBCO01000032">
    <property type="protein sequence ID" value="ORC85801.1"/>
    <property type="molecule type" value="Genomic_DNA"/>
</dbReference>
<feature type="coiled-coil region" evidence="1">
    <location>
        <begin position="637"/>
        <end position="698"/>
    </location>
</feature>
<evidence type="ECO:0000313" key="3">
    <source>
        <dbReference type="EMBL" id="ORC85801.1"/>
    </source>
</evidence>
<dbReference type="RefSeq" id="XP_028879867.1">
    <property type="nucleotide sequence ID" value="XM_029028743.1"/>
</dbReference>
<evidence type="ECO:0000256" key="2">
    <source>
        <dbReference type="SAM" id="MobiDB-lite"/>
    </source>
</evidence>
<feature type="coiled-coil region" evidence="1">
    <location>
        <begin position="165"/>
        <end position="214"/>
    </location>
</feature>
<dbReference type="OrthoDB" id="265941at2759"/>
<name>A0A1X0NMJ5_9TRYP</name>
<feature type="region of interest" description="Disordered" evidence="2">
    <location>
        <begin position="869"/>
        <end position="1010"/>
    </location>
</feature>